<dbReference type="Proteomes" id="UP001209878">
    <property type="component" value="Unassembled WGS sequence"/>
</dbReference>
<keyword evidence="5" id="KW-0694">RNA-binding</keyword>
<dbReference type="SUPFAM" id="SSF140864">
    <property type="entry name" value="TROVE domain-like"/>
    <property type="match status" value="1"/>
</dbReference>
<dbReference type="PROSITE" id="PS50988">
    <property type="entry name" value="TROVE"/>
    <property type="match status" value="1"/>
</dbReference>
<keyword evidence="4" id="KW-0479">Metal-binding</keyword>
<evidence type="ECO:0000256" key="5">
    <source>
        <dbReference type="ARBA" id="ARBA00022884"/>
    </source>
</evidence>
<dbReference type="Pfam" id="PF25045">
    <property type="entry name" value="vWA_Ro60"/>
    <property type="match status" value="1"/>
</dbReference>
<dbReference type="AlphaFoldDB" id="A0AAD9NYN0"/>
<evidence type="ECO:0000256" key="2">
    <source>
        <dbReference type="ARBA" id="ARBA00007814"/>
    </source>
</evidence>
<comment type="caution">
    <text evidence="8">The sequence shown here is derived from an EMBL/GenBank/DDBJ whole genome shotgun (WGS) entry which is preliminary data.</text>
</comment>
<dbReference type="InterPro" id="IPR037214">
    <property type="entry name" value="TROVE_dom_sf"/>
</dbReference>
<dbReference type="InterPro" id="IPR040322">
    <property type="entry name" value="TROVE2"/>
</dbReference>
<evidence type="ECO:0000256" key="1">
    <source>
        <dbReference type="ARBA" id="ARBA00004496"/>
    </source>
</evidence>
<dbReference type="GO" id="GO:0046872">
    <property type="term" value="F:metal ion binding"/>
    <property type="evidence" value="ECO:0007669"/>
    <property type="project" value="UniProtKB-KW"/>
</dbReference>
<sequence>MPPVEANQSVPNSEGTYVNKSNDLQRLNRFLCSGTEKGPVCVRDHTQELGPQNVGCVNRLLADGQGEEVVTEVESFSKNGRVARQDTSVLVLAMCARLGDDRTKRRAYDAFPRVCRIPTHLFQFVELCENLNMTAGAGSGWGRAHRRAIRRWYQRFQDKPLRLAQHVTKYRKRKGWCHVDVLRLAHPKPRSDSVNVVLRYVTKGLPAAVGVFPPQDGVPVEIVTTLSFLKAVEEVKRLGNNPDDVQRVCAAIREHNLVREHVPTQMLNSIDVWKALLINMPLTAMIRHLGKMSSMNMLGTGSEAAQLVVEKLHNEAALKYARIHPFNLLLSMLVYNQGHGELGSLTWRANADIVKAMDDAFYLSFKYVEPTGKRYCLAVDVSGSMTSPVTGSSAMNAREAAAALSMVTACSEQQCEVVGFSDTLVHLPINPHMLLTDVVNVISDVPVGVTDCSAPILWAMRENKKFDVFIVYTASETAQGHVPAADALPEYRRHSGIHNAKLIVCAFASNGFTIADPNDPGMLDMAGFDSNSPAIMNTFITEM</sequence>
<comment type="similarity">
    <text evidence="2">Belongs to the Ro 60 kDa family.</text>
</comment>
<dbReference type="Pfam" id="PF05731">
    <property type="entry name" value="TROVE"/>
    <property type="match status" value="1"/>
</dbReference>
<evidence type="ECO:0000256" key="6">
    <source>
        <dbReference type="ARBA" id="ARBA00023274"/>
    </source>
</evidence>
<evidence type="ECO:0000313" key="9">
    <source>
        <dbReference type="Proteomes" id="UP001209878"/>
    </source>
</evidence>
<evidence type="ECO:0000256" key="4">
    <source>
        <dbReference type="ARBA" id="ARBA00022723"/>
    </source>
</evidence>
<dbReference type="InterPro" id="IPR036465">
    <property type="entry name" value="vWFA_dom_sf"/>
</dbReference>
<evidence type="ECO:0000259" key="7">
    <source>
        <dbReference type="PROSITE" id="PS50988"/>
    </source>
</evidence>
<gene>
    <name evidence="8" type="ORF">NP493_250g04004</name>
</gene>
<keyword evidence="6" id="KW-0687">Ribonucleoprotein</keyword>
<dbReference type="SUPFAM" id="SSF53300">
    <property type="entry name" value="vWA-like"/>
    <property type="match status" value="1"/>
</dbReference>
<feature type="domain" description="TROVE" evidence="7">
    <location>
        <begin position="10"/>
        <end position="373"/>
    </location>
</feature>
<name>A0AAD9NYN0_RIDPI</name>
<evidence type="ECO:0000313" key="8">
    <source>
        <dbReference type="EMBL" id="KAK2184857.1"/>
    </source>
</evidence>
<dbReference type="Gene3D" id="3.40.50.410">
    <property type="entry name" value="von Willebrand factor, type A domain"/>
    <property type="match status" value="1"/>
</dbReference>
<dbReference type="EMBL" id="JAODUO010000250">
    <property type="protein sequence ID" value="KAK2184857.1"/>
    <property type="molecule type" value="Genomic_DNA"/>
</dbReference>
<dbReference type="InterPro" id="IPR008858">
    <property type="entry name" value="TROVE_dom"/>
</dbReference>
<dbReference type="GO" id="GO:0005737">
    <property type="term" value="C:cytoplasm"/>
    <property type="evidence" value="ECO:0007669"/>
    <property type="project" value="UniProtKB-SubCell"/>
</dbReference>
<evidence type="ECO:0000256" key="3">
    <source>
        <dbReference type="ARBA" id="ARBA00022490"/>
    </source>
</evidence>
<dbReference type="GO" id="GO:1990904">
    <property type="term" value="C:ribonucleoprotein complex"/>
    <property type="evidence" value="ECO:0007669"/>
    <property type="project" value="UniProtKB-KW"/>
</dbReference>
<accession>A0AAD9NYN0</accession>
<organism evidence="8 9">
    <name type="scientific">Ridgeia piscesae</name>
    <name type="common">Tubeworm</name>
    <dbReference type="NCBI Taxonomy" id="27915"/>
    <lineage>
        <taxon>Eukaryota</taxon>
        <taxon>Metazoa</taxon>
        <taxon>Spiralia</taxon>
        <taxon>Lophotrochozoa</taxon>
        <taxon>Annelida</taxon>
        <taxon>Polychaeta</taxon>
        <taxon>Sedentaria</taxon>
        <taxon>Canalipalpata</taxon>
        <taxon>Sabellida</taxon>
        <taxon>Siboglinidae</taxon>
        <taxon>Ridgeia</taxon>
    </lineage>
</organism>
<dbReference type="PANTHER" id="PTHR14202:SF0">
    <property type="entry name" value="RNA-BINDING PROTEIN RO60"/>
    <property type="match status" value="1"/>
</dbReference>
<reference evidence="8" key="1">
    <citation type="journal article" date="2023" name="Mol. Biol. Evol.">
        <title>Third-Generation Sequencing Reveals the Adaptive Role of the Epigenome in Three Deep-Sea Polychaetes.</title>
        <authorList>
            <person name="Perez M."/>
            <person name="Aroh O."/>
            <person name="Sun Y."/>
            <person name="Lan Y."/>
            <person name="Juniper S.K."/>
            <person name="Young C.R."/>
            <person name="Angers B."/>
            <person name="Qian P.Y."/>
        </authorList>
    </citation>
    <scope>NUCLEOTIDE SEQUENCE</scope>
    <source>
        <strain evidence="8">R07B-5</strain>
    </source>
</reference>
<comment type="subcellular location">
    <subcellularLocation>
        <location evidence="1">Cytoplasm</location>
    </subcellularLocation>
</comment>
<proteinExistence type="inferred from homology"/>
<keyword evidence="9" id="KW-1185">Reference proteome</keyword>
<dbReference type="GO" id="GO:0003723">
    <property type="term" value="F:RNA binding"/>
    <property type="evidence" value="ECO:0007669"/>
    <property type="project" value="UniProtKB-KW"/>
</dbReference>
<protein>
    <recommendedName>
        <fullName evidence="7">TROVE domain-containing protein</fullName>
    </recommendedName>
</protein>
<dbReference type="PANTHER" id="PTHR14202">
    <property type="entry name" value="60 KDA RIBONUCLEOPROTEIN SSA/RO"/>
    <property type="match status" value="1"/>
</dbReference>
<dbReference type="InterPro" id="IPR056800">
    <property type="entry name" value="vWA_Ro60"/>
</dbReference>
<keyword evidence="3" id="KW-0963">Cytoplasm</keyword>